<comment type="similarity">
    <text evidence="10">Belongs to the insect chemoreceptor superfamily. Heteromeric odorant receptor channel (TC 1.A.69) family.</text>
</comment>
<evidence type="ECO:0000256" key="10">
    <source>
        <dbReference type="RuleBase" id="RU351113"/>
    </source>
</evidence>
<dbReference type="EMBL" id="VIIS01001337">
    <property type="protein sequence ID" value="KAF0299714.1"/>
    <property type="molecule type" value="Genomic_DNA"/>
</dbReference>
<feature type="transmembrane region" description="Helical" evidence="10">
    <location>
        <begin position="6"/>
        <end position="25"/>
    </location>
</feature>
<evidence type="ECO:0000256" key="5">
    <source>
        <dbReference type="ARBA" id="ARBA00022725"/>
    </source>
</evidence>
<comment type="caution">
    <text evidence="12">The sequence shown here is derived from an EMBL/GenBank/DDBJ whole genome shotgun (WGS) entry which is preliminary data.</text>
</comment>
<dbReference type="GO" id="GO:0007165">
    <property type="term" value="P:signal transduction"/>
    <property type="evidence" value="ECO:0007669"/>
    <property type="project" value="UniProtKB-KW"/>
</dbReference>
<dbReference type="GO" id="GO:0005886">
    <property type="term" value="C:plasma membrane"/>
    <property type="evidence" value="ECO:0007669"/>
    <property type="project" value="UniProtKB-SubCell"/>
</dbReference>
<dbReference type="PANTHER" id="PTHR21137:SF35">
    <property type="entry name" value="ODORANT RECEPTOR 19A-RELATED"/>
    <property type="match status" value="1"/>
</dbReference>
<keyword evidence="13" id="KW-1185">Reference proteome</keyword>
<keyword evidence="6 10" id="KW-1133">Transmembrane helix</keyword>
<dbReference type="GO" id="GO:0004984">
    <property type="term" value="F:olfactory receptor activity"/>
    <property type="evidence" value="ECO:0007669"/>
    <property type="project" value="InterPro"/>
</dbReference>
<evidence type="ECO:0000256" key="2">
    <source>
        <dbReference type="ARBA" id="ARBA00022475"/>
    </source>
</evidence>
<feature type="transmembrane region" description="Helical" evidence="10">
    <location>
        <begin position="120"/>
        <end position="147"/>
    </location>
</feature>
<dbReference type="InterPro" id="IPR004117">
    <property type="entry name" value="7tm6_olfct_rcpt"/>
</dbReference>
<evidence type="ECO:0000256" key="1">
    <source>
        <dbReference type="ARBA" id="ARBA00004651"/>
    </source>
</evidence>
<sequence>MWCHTGVLRLVLFACSLITLAGLHVDGRHSPVLWRALRIWPLLLTIVTTAGNTASLLTAPSAGDLLYGAVYGLAAYHALLLLLLLLRRRHRLHALLRRATAMEAATALCGRPGDFARLHWSAAAIAVLAVATICVWSASLFSGALPWQHPNYLFPMWVPAALQTPDWFTVIIALQVPAAAACFAYQSVFDIVLIGLLDSVALYLERLDRYTRRYITGDDAVAGDGASPASEHKVRPAGDSTELGLGRKLPVQALNQGAFYISDNAVSPKGSADFVASLVIKPSQNGTQNGLWLYSAELRPSPKVERDSADSVELRDPAGDLEAGLERLSEAYRAVYDLASDAAEFCSVPTLSLHASVTAVLLIGMYVAINLFIVGEQGAFVRVSLVIFLMLNTLRVAFVSGAGSRLLSCGERLTTTLVGGQWPRRLSPGVRHALQMLVEQTRRPPNFHGGGLFTVRKETMLSMMSFVLTYFVILVQMISTYV</sequence>
<protein>
    <recommendedName>
        <fullName evidence="10">Odorant receptor</fullName>
    </recommendedName>
</protein>
<keyword evidence="7 10" id="KW-0472">Membrane</keyword>
<feature type="transmembrane region" description="Helical" evidence="10">
    <location>
        <begin position="353"/>
        <end position="373"/>
    </location>
</feature>
<dbReference type="GO" id="GO:0005549">
    <property type="term" value="F:odorant binding"/>
    <property type="evidence" value="ECO:0007669"/>
    <property type="project" value="InterPro"/>
</dbReference>
<feature type="transmembrane region" description="Helical" evidence="10">
    <location>
        <begin position="167"/>
        <end position="197"/>
    </location>
</feature>
<evidence type="ECO:0000256" key="11">
    <source>
        <dbReference type="SAM" id="MobiDB-lite"/>
    </source>
</evidence>
<keyword evidence="5 10" id="KW-0552">Olfaction</keyword>
<feature type="transmembrane region" description="Helical" evidence="10">
    <location>
        <begin position="379"/>
        <end position="398"/>
    </location>
</feature>
<keyword evidence="9 10" id="KW-0807">Transducer</keyword>
<keyword evidence="3 10" id="KW-0716">Sensory transduction</keyword>
<evidence type="ECO:0000256" key="8">
    <source>
        <dbReference type="ARBA" id="ARBA00023170"/>
    </source>
</evidence>
<keyword evidence="4 10" id="KW-0812">Transmembrane</keyword>
<feature type="region of interest" description="Disordered" evidence="11">
    <location>
        <begin position="223"/>
        <end position="243"/>
    </location>
</feature>
<keyword evidence="2" id="KW-1003">Cell membrane</keyword>
<gene>
    <name evidence="12" type="ORF">FJT64_003410</name>
</gene>
<accession>A0A6A4W7I7</accession>
<reference evidence="12 13" key="1">
    <citation type="submission" date="2019-07" db="EMBL/GenBank/DDBJ databases">
        <title>Draft genome assembly of a fouling barnacle, Amphibalanus amphitrite (Darwin, 1854): The first reference genome for Thecostraca.</title>
        <authorList>
            <person name="Kim W."/>
        </authorList>
    </citation>
    <scope>NUCLEOTIDE SEQUENCE [LARGE SCALE GENOMIC DNA]</scope>
    <source>
        <strain evidence="12">SNU_AA5</strain>
        <tissue evidence="12">Soma without cirri and trophi</tissue>
    </source>
</reference>
<evidence type="ECO:0000256" key="6">
    <source>
        <dbReference type="ARBA" id="ARBA00022989"/>
    </source>
</evidence>
<evidence type="ECO:0000256" key="7">
    <source>
        <dbReference type="ARBA" id="ARBA00023136"/>
    </source>
</evidence>
<feature type="transmembrane region" description="Helical" evidence="10">
    <location>
        <begin position="460"/>
        <end position="479"/>
    </location>
</feature>
<evidence type="ECO:0000256" key="3">
    <source>
        <dbReference type="ARBA" id="ARBA00022606"/>
    </source>
</evidence>
<comment type="subcellular location">
    <subcellularLocation>
        <location evidence="1 10">Cell membrane</location>
        <topology evidence="1 10">Multi-pass membrane protein</topology>
    </subcellularLocation>
</comment>
<name>A0A6A4W7I7_AMPAM</name>
<keyword evidence="8 10" id="KW-0675">Receptor</keyword>
<proteinExistence type="inferred from homology"/>
<dbReference type="AlphaFoldDB" id="A0A6A4W7I7"/>
<dbReference type="InterPro" id="IPR013604">
    <property type="entry name" value="7TM_chemorcpt"/>
</dbReference>
<evidence type="ECO:0000313" key="13">
    <source>
        <dbReference type="Proteomes" id="UP000440578"/>
    </source>
</evidence>
<evidence type="ECO:0000256" key="4">
    <source>
        <dbReference type="ARBA" id="ARBA00022692"/>
    </source>
</evidence>
<feature type="transmembrane region" description="Helical" evidence="10">
    <location>
        <begin position="65"/>
        <end position="86"/>
    </location>
</feature>
<evidence type="ECO:0000256" key="9">
    <source>
        <dbReference type="ARBA" id="ARBA00023224"/>
    </source>
</evidence>
<organism evidence="12 13">
    <name type="scientific">Amphibalanus amphitrite</name>
    <name type="common">Striped barnacle</name>
    <name type="synonym">Balanus amphitrite</name>
    <dbReference type="NCBI Taxonomy" id="1232801"/>
    <lineage>
        <taxon>Eukaryota</taxon>
        <taxon>Metazoa</taxon>
        <taxon>Ecdysozoa</taxon>
        <taxon>Arthropoda</taxon>
        <taxon>Crustacea</taxon>
        <taxon>Multicrustacea</taxon>
        <taxon>Cirripedia</taxon>
        <taxon>Thoracica</taxon>
        <taxon>Thoracicalcarea</taxon>
        <taxon>Balanomorpha</taxon>
        <taxon>Balanoidea</taxon>
        <taxon>Balanidae</taxon>
        <taxon>Amphibalaninae</taxon>
        <taxon>Amphibalanus</taxon>
    </lineage>
</organism>
<dbReference type="Proteomes" id="UP000440578">
    <property type="component" value="Unassembled WGS sequence"/>
</dbReference>
<dbReference type="GO" id="GO:0050909">
    <property type="term" value="P:sensory perception of taste"/>
    <property type="evidence" value="ECO:0007669"/>
    <property type="project" value="InterPro"/>
</dbReference>
<dbReference type="Pfam" id="PF08395">
    <property type="entry name" value="7tm_7"/>
    <property type="match status" value="1"/>
</dbReference>
<dbReference type="PANTHER" id="PTHR21137">
    <property type="entry name" value="ODORANT RECEPTOR"/>
    <property type="match status" value="1"/>
</dbReference>
<evidence type="ECO:0000313" key="12">
    <source>
        <dbReference type="EMBL" id="KAF0299714.1"/>
    </source>
</evidence>